<keyword evidence="2" id="KW-0805">Transcription regulation</keyword>
<name>A0A0A3Z047_9GAMM</name>
<dbReference type="AlphaFoldDB" id="A0A0A3Z047"/>
<dbReference type="eggNOG" id="COG0583">
    <property type="taxonomic scope" value="Bacteria"/>
</dbReference>
<dbReference type="Pfam" id="PF00126">
    <property type="entry name" value="HTH_1"/>
    <property type="match status" value="1"/>
</dbReference>
<sequence>MKTRTLNEKDLRALRIFCAVAQSGGFSAAEKVLNMTKSTISRQIKAIEETLGTPLCTRGPKGFELTEAGQSALLYAREALNALDRIFPALDASRGVISGSLVMGITDNVIGHAQSHLPQALRAMQKLAPDVRLTLSVMAGTQLIQALLDRRLDMAVKGVMEYQKSPSLRYVELYEESHSIYTLAGNEARFRQLPLVWRAQQPFVEQALAQFHFGRGPEAVGIEAVAMLVASGDVVGILPNHYAELMQARFPLVRIPHSPVWTVQHYVVTHAAYPVSPAVEFMIEELRRAQQFIL</sequence>
<keyword evidence="3" id="KW-0238">DNA-binding</keyword>
<feature type="domain" description="HTH lysR-type" evidence="5">
    <location>
        <begin position="10"/>
        <end position="66"/>
    </location>
</feature>
<keyword evidence="7" id="KW-1185">Reference proteome</keyword>
<dbReference type="PANTHER" id="PTHR30126:SF98">
    <property type="entry name" value="HTH-TYPE TRANSCRIPTIONAL ACTIVATOR BAUR"/>
    <property type="match status" value="1"/>
</dbReference>
<dbReference type="SUPFAM" id="SSF46785">
    <property type="entry name" value="Winged helix' DNA-binding domain"/>
    <property type="match status" value="1"/>
</dbReference>
<dbReference type="EMBL" id="JRUQ01000041">
    <property type="protein sequence ID" value="KGT92245.1"/>
    <property type="molecule type" value="Genomic_DNA"/>
</dbReference>
<dbReference type="Gene3D" id="3.40.190.10">
    <property type="entry name" value="Periplasmic binding protein-like II"/>
    <property type="match status" value="2"/>
</dbReference>
<dbReference type="InterPro" id="IPR005119">
    <property type="entry name" value="LysR_subst-bd"/>
</dbReference>
<keyword evidence="4" id="KW-0804">Transcription</keyword>
<dbReference type="Proteomes" id="UP000030351">
    <property type="component" value="Unassembled WGS sequence"/>
</dbReference>
<reference evidence="6 7" key="1">
    <citation type="submission" date="2014-10" db="EMBL/GenBank/DDBJ databases">
        <title>Genome sequence of Erwinia typographi M043b.</title>
        <authorList>
            <person name="Chan K.-G."/>
            <person name="Tan W.-S."/>
        </authorList>
    </citation>
    <scope>NUCLEOTIDE SEQUENCE [LARGE SCALE GENOMIC DNA]</scope>
    <source>
        <strain evidence="6 7">M043b</strain>
    </source>
</reference>
<dbReference type="RefSeq" id="WP_034894290.1">
    <property type="nucleotide sequence ID" value="NZ_JRUQ01000041.1"/>
</dbReference>
<dbReference type="SUPFAM" id="SSF53850">
    <property type="entry name" value="Periplasmic binding protein-like II"/>
    <property type="match status" value="1"/>
</dbReference>
<evidence type="ECO:0000256" key="4">
    <source>
        <dbReference type="ARBA" id="ARBA00023163"/>
    </source>
</evidence>
<evidence type="ECO:0000313" key="7">
    <source>
        <dbReference type="Proteomes" id="UP000030351"/>
    </source>
</evidence>
<accession>A0A0A3Z047</accession>
<comment type="caution">
    <text evidence="6">The sequence shown here is derived from an EMBL/GenBank/DDBJ whole genome shotgun (WGS) entry which is preliminary data.</text>
</comment>
<dbReference type="FunFam" id="1.10.10.10:FF:000001">
    <property type="entry name" value="LysR family transcriptional regulator"/>
    <property type="match status" value="1"/>
</dbReference>
<dbReference type="PROSITE" id="PS50931">
    <property type="entry name" value="HTH_LYSR"/>
    <property type="match status" value="1"/>
</dbReference>
<gene>
    <name evidence="6" type="ORF">NG99_14665</name>
</gene>
<evidence type="ECO:0000259" key="5">
    <source>
        <dbReference type="PROSITE" id="PS50931"/>
    </source>
</evidence>
<protein>
    <submittedName>
        <fullName evidence="6">LysR family transcriptional regulator</fullName>
    </submittedName>
</protein>
<evidence type="ECO:0000313" key="6">
    <source>
        <dbReference type="EMBL" id="KGT92245.1"/>
    </source>
</evidence>
<dbReference type="Gene3D" id="1.10.10.10">
    <property type="entry name" value="Winged helix-like DNA-binding domain superfamily/Winged helix DNA-binding domain"/>
    <property type="match status" value="1"/>
</dbReference>
<comment type="similarity">
    <text evidence="1">Belongs to the LysR transcriptional regulatory family.</text>
</comment>
<evidence type="ECO:0000256" key="3">
    <source>
        <dbReference type="ARBA" id="ARBA00023125"/>
    </source>
</evidence>
<dbReference type="Pfam" id="PF03466">
    <property type="entry name" value="LysR_substrate"/>
    <property type="match status" value="1"/>
</dbReference>
<dbReference type="GO" id="GO:0003700">
    <property type="term" value="F:DNA-binding transcription factor activity"/>
    <property type="evidence" value="ECO:0007669"/>
    <property type="project" value="InterPro"/>
</dbReference>
<evidence type="ECO:0000256" key="1">
    <source>
        <dbReference type="ARBA" id="ARBA00009437"/>
    </source>
</evidence>
<organism evidence="6 7">
    <name type="scientific">Erwinia typographi</name>
    <dbReference type="NCBI Taxonomy" id="371042"/>
    <lineage>
        <taxon>Bacteria</taxon>
        <taxon>Pseudomonadati</taxon>
        <taxon>Pseudomonadota</taxon>
        <taxon>Gammaproteobacteria</taxon>
        <taxon>Enterobacterales</taxon>
        <taxon>Erwiniaceae</taxon>
        <taxon>Erwinia</taxon>
    </lineage>
</organism>
<proteinExistence type="inferred from homology"/>
<dbReference type="CDD" id="cd05466">
    <property type="entry name" value="PBP2_LTTR_substrate"/>
    <property type="match status" value="1"/>
</dbReference>
<dbReference type="OrthoDB" id="8437302at2"/>
<dbReference type="InterPro" id="IPR000847">
    <property type="entry name" value="LysR_HTH_N"/>
</dbReference>
<dbReference type="InterPro" id="IPR036388">
    <property type="entry name" value="WH-like_DNA-bd_sf"/>
</dbReference>
<dbReference type="STRING" id="371042.NG99_14665"/>
<dbReference type="GO" id="GO:0000976">
    <property type="term" value="F:transcription cis-regulatory region binding"/>
    <property type="evidence" value="ECO:0007669"/>
    <property type="project" value="TreeGrafter"/>
</dbReference>
<dbReference type="PANTHER" id="PTHR30126">
    <property type="entry name" value="HTH-TYPE TRANSCRIPTIONAL REGULATOR"/>
    <property type="match status" value="1"/>
</dbReference>
<dbReference type="InterPro" id="IPR036390">
    <property type="entry name" value="WH_DNA-bd_sf"/>
</dbReference>
<evidence type="ECO:0000256" key="2">
    <source>
        <dbReference type="ARBA" id="ARBA00023015"/>
    </source>
</evidence>